<name>A0A4V1L4L4_9BRAD</name>
<comment type="caution">
    <text evidence="7">The sequence shown here is derived from an EMBL/GenBank/DDBJ whole genome shotgun (WGS) entry which is preliminary data.</text>
</comment>
<feature type="transmembrane region" description="Helical" evidence="5">
    <location>
        <begin position="346"/>
        <end position="367"/>
    </location>
</feature>
<evidence type="ECO:0000259" key="6">
    <source>
        <dbReference type="Pfam" id="PF04932"/>
    </source>
</evidence>
<feature type="transmembrane region" description="Helical" evidence="5">
    <location>
        <begin position="106"/>
        <end position="123"/>
    </location>
</feature>
<comment type="subcellular location">
    <subcellularLocation>
        <location evidence="1">Membrane</location>
        <topology evidence="1">Multi-pass membrane protein</topology>
    </subcellularLocation>
</comment>
<evidence type="ECO:0000256" key="1">
    <source>
        <dbReference type="ARBA" id="ARBA00004141"/>
    </source>
</evidence>
<gene>
    <name evidence="7" type="ORF">XH94_04250</name>
</gene>
<reference evidence="7 8" key="1">
    <citation type="submission" date="2015-04" db="EMBL/GenBank/DDBJ databases">
        <title>Comparative genomics of rhizobia nodulating Arachis hypogaea in China.</title>
        <authorList>
            <person name="Li Y."/>
        </authorList>
    </citation>
    <scope>NUCLEOTIDE SEQUENCE [LARGE SCALE GENOMIC DNA]</scope>
    <source>
        <strain evidence="7 8">CCBAU 51787</strain>
    </source>
</reference>
<proteinExistence type="predicted"/>
<dbReference type="AlphaFoldDB" id="A0A4V1L4L4"/>
<evidence type="ECO:0000256" key="2">
    <source>
        <dbReference type="ARBA" id="ARBA00022692"/>
    </source>
</evidence>
<organism evidence="7 8">
    <name type="scientific">Bradyrhizobium zhanjiangense</name>
    <dbReference type="NCBI Taxonomy" id="1325107"/>
    <lineage>
        <taxon>Bacteria</taxon>
        <taxon>Pseudomonadati</taxon>
        <taxon>Pseudomonadota</taxon>
        <taxon>Alphaproteobacteria</taxon>
        <taxon>Hyphomicrobiales</taxon>
        <taxon>Nitrobacteraceae</taxon>
        <taxon>Bradyrhizobium</taxon>
    </lineage>
</organism>
<protein>
    <recommendedName>
        <fullName evidence="6">O-antigen ligase-related domain-containing protein</fullName>
    </recommendedName>
</protein>
<feature type="transmembrane region" description="Helical" evidence="5">
    <location>
        <begin position="379"/>
        <end position="400"/>
    </location>
</feature>
<dbReference type="Pfam" id="PF04932">
    <property type="entry name" value="Wzy_C"/>
    <property type="match status" value="1"/>
</dbReference>
<accession>A0A4V1L4L4</accession>
<dbReference type="InterPro" id="IPR051533">
    <property type="entry name" value="WaaL-like"/>
</dbReference>
<feature type="transmembrane region" description="Helical" evidence="5">
    <location>
        <begin position="25"/>
        <end position="42"/>
    </location>
</feature>
<dbReference type="PANTHER" id="PTHR37422">
    <property type="entry name" value="TEICHURONIC ACID BIOSYNTHESIS PROTEIN TUAE"/>
    <property type="match status" value="1"/>
</dbReference>
<sequence length="426" mass="45881">MLQMIAQHAVVTHSSAHGAPHERRGGWAVALLCASFVVSWSIEPELFESGPSLAAAMRWIIVITMCMISPLVSLSGVGRCWSIIAFVGAIGLTIPFSGALESSFPIFARILGAGVLAIFVGTLPFSQRIRVVRTLLFVIAALVICSLLLSFISPERAYRAMGIRPRLYGLTPHPAILSYLASLVATVFTSTALFTKARKMSRLRDGLLAVLSAVVIVMADSRTGEIALPAALLCQMAAFRLVKSRVLLRSIRLPWLTFAGAMVVCASLPIAVATRAIPVSIEENQYAGSTQSRLAIWSLGLSDFEDNVIVGNGLGTAFIVDDPNADKNFLLYYHSVLINYLAKTGLIGAAGFVVLLLSACYACLAYAQRIARQRSFGESEMILLSFIVAACSVTVAFATVEAALQNIYPSFLIFFLSITLPSRQLR</sequence>
<evidence type="ECO:0000313" key="8">
    <source>
        <dbReference type="Proteomes" id="UP000290565"/>
    </source>
</evidence>
<keyword evidence="3 5" id="KW-1133">Transmembrane helix</keyword>
<dbReference type="Proteomes" id="UP000290565">
    <property type="component" value="Unassembled WGS sequence"/>
</dbReference>
<feature type="transmembrane region" description="Helical" evidence="5">
    <location>
        <begin position="255"/>
        <end position="277"/>
    </location>
</feature>
<dbReference type="PANTHER" id="PTHR37422:SF13">
    <property type="entry name" value="LIPOPOLYSACCHARIDE BIOSYNTHESIS PROTEIN PA4999-RELATED"/>
    <property type="match status" value="1"/>
</dbReference>
<feature type="domain" description="O-antigen ligase-related" evidence="6">
    <location>
        <begin position="207"/>
        <end position="353"/>
    </location>
</feature>
<dbReference type="GO" id="GO:0016020">
    <property type="term" value="C:membrane"/>
    <property type="evidence" value="ECO:0007669"/>
    <property type="project" value="UniProtKB-SubCell"/>
</dbReference>
<keyword evidence="4 5" id="KW-0472">Membrane</keyword>
<evidence type="ECO:0000256" key="5">
    <source>
        <dbReference type="SAM" id="Phobius"/>
    </source>
</evidence>
<evidence type="ECO:0000313" key="7">
    <source>
        <dbReference type="EMBL" id="RXH41884.1"/>
    </source>
</evidence>
<evidence type="ECO:0000256" key="3">
    <source>
        <dbReference type="ARBA" id="ARBA00022989"/>
    </source>
</evidence>
<dbReference type="InterPro" id="IPR007016">
    <property type="entry name" value="O-antigen_ligase-rel_domated"/>
</dbReference>
<dbReference type="EMBL" id="LBJM01000010">
    <property type="protein sequence ID" value="RXH41884.1"/>
    <property type="molecule type" value="Genomic_DNA"/>
</dbReference>
<feature type="transmembrane region" description="Helical" evidence="5">
    <location>
        <begin position="173"/>
        <end position="194"/>
    </location>
</feature>
<keyword evidence="2 5" id="KW-0812">Transmembrane</keyword>
<feature type="transmembrane region" description="Helical" evidence="5">
    <location>
        <begin position="135"/>
        <end position="153"/>
    </location>
</feature>
<feature type="transmembrane region" description="Helical" evidence="5">
    <location>
        <begin position="54"/>
        <end position="74"/>
    </location>
</feature>
<evidence type="ECO:0000256" key="4">
    <source>
        <dbReference type="ARBA" id="ARBA00023136"/>
    </source>
</evidence>
<feature type="transmembrane region" description="Helical" evidence="5">
    <location>
        <begin position="81"/>
        <end position="100"/>
    </location>
</feature>